<dbReference type="InterPro" id="IPR011598">
    <property type="entry name" value="bHLH_dom"/>
</dbReference>
<evidence type="ECO:0000313" key="3">
    <source>
        <dbReference type="EMBL" id="KAJ3251401.1"/>
    </source>
</evidence>
<dbReference type="PROSITE" id="PS50888">
    <property type="entry name" value="BHLH"/>
    <property type="match status" value="1"/>
</dbReference>
<accession>A0AAD5U9E8</accession>
<dbReference type="Gene3D" id="4.10.280.10">
    <property type="entry name" value="Helix-loop-helix DNA-binding domain"/>
    <property type="match status" value="1"/>
</dbReference>
<keyword evidence="4" id="KW-1185">Reference proteome</keyword>
<gene>
    <name evidence="3" type="ORF">HK103_002414</name>
</gene>
<evidence type="ECO:0000256" key="1">
    <source>
        <dbReference type="SAM" id="MobiDB-lite"/>
    </source>
</evidence>
<dbReference type="SMART" id="SM00353">
    <property type="entry name" value="HLH"/>
    <property type="match status" value="1"/>
</dbReference>
<name>A0AAD5U9E8_9FUNG</name>
<sequence length="107" mass="12225">MSLKADQKKKLTMDKYHIERIRRDKMKNLIKELKVLVPKSKSVNIQQVQVLANAVNYIKTIQDVLKMNGLLESDEQDGPCVKRSDSDSETGSVYSKSESIRIDNLLC</sequence>
<dbReference type="InterPro" id="IPR036638">
    <property type="entry name" value="HLH_DNA-bd_sf"/>
</dbReference>
<dbReference type="AlphaFoldDB" id="A0AAD5U9E8"/>
<reference evidence="3" key="1">
    <citation type="submission" date="2020-05" db="EMBL/GenBank/DDBJ databases">
        <title>Phylogenomic resolution of chytrid fungi.</title>
        <authorList>
            <person name="Stajich J.E."/>
            <person name="Amses K."/>
            <person name="Simmons R."/>
            <person name="Seto K."/>
            <person name="Myers J."/>
            <person name="Bonds A."/>
            <person name="Quandt C.A."/>
            <person name="Barry K."/>
            <person name="Liu P."/>
            <person name="Grigoriev I."/>
            <person name="Longcore J.E."/>
            <person name="James T.Y."/>
        </authorList>
    </citation>
    <scope>NUCLEOTIDE SEQUENCE</scope>
    <source>
        <strain evidence="3">PLAUS21</strain>
    </source>
</reference>
<dbReference type="EMBL" id="JADGKB010000184">
    <property type="protein sequence ID" value="KAJ3251401.1"/>
    <property type="molecule type" value="Genomic_DNA"/>
</dbReference>
<proteinExistence type="predicted"/>
<protein>
    <recommendedName>
        <fullName evidence="2">BHLH domain-containing protein</fullName>
    </recommendedName>
</protein>
<evidence type="ECO:0000313" key="4">
    <source>
        <dbReference type="Proteomes" id="UP001210925"/>
    </source>
</evidence>
<dbReference type="GO" id="GO:0046983">
    <property type="term" value="F:protein dimerization activity"/>
    <property type="evidence" value="ECO:0007669"/>
    <property type="project" value="InterPro"/>
</dbReference>
<evidence type="ECO:0000259" key="2">
    <source>
        <dbReference type="PROSITE" id="PS50888"/>
    </source>
</evidence>
<organism evidence="3 4">
    <name type="scientific">Boothiomyces macroporosus</name>
    <dbReference type="NCBI Taxonomy" id="261099"/>
    <lineage>
        <taxon>Eukaryota</taxon>
        <taxon>Fungi</taxon>
        <taxon>Fungi incertae sedis</taxon>
        <taxon>Chytridiomycota</taxon>
        <taxon>Chytridiomycota incertae sedis</taxon>
        <taxon>Chytridiomycetes</taxon>
        <taxon>Rhizophydiales</taxon>
        <taxon>Terramycetaceae</taxon>
        <taxon>Boothiomyces</taxon>
    </lineage>
</organism>
<feature type="region of interest" description="Disordered" evidence="1">
    <location>
        <begin position="73"/>
        <end position="95"/>
    </location>
</feature>
<dbReference type="SUPFAM" id="SSF47459">
    <property type="entry name" value="HLH, helix-loop-helix DNA-binding domain"/>
    <property type="match status" value="1"/>
</dbReference>
<feature type="domain" description="BHLH" evidence="2">
    <location>
        <begin position="10"/>
        <end position="61"/>
    </location>
</feature>
<comment type="caution">
    <text evidence="3">The sequence shown here is derived from an EMBL/GenBank/DDBJ whole genome shotgun (WGS) entry which is preliminary data.</text>
</comment>
<dbReference type="Proteomes" id="UP001210925">
    <property type="component" value="Unassembled WGS sequence"/>
</dbReference>
<dbReference type="Pfam" id="PF00010">
    <property type="entry name" value="HLH"/>
    <property type="match status" value="1"/>
</dbReference>